<accession>J4I8X3</accession>
<evidence type="ECO:0000256" key="5">
    <source>
        <dbReference type="SAM" id="Phobius"/>
    </source>
</evidence>
<dbReference type="Proteomes" id="UP000006352">
    <property type="component" value="Unassembled WGS sequence"/>
</dbReference>
<dbReference type="PANTHER" id="PTHR23502:SF5">
    <property type="entry name" value="QUINIDINE RESISTANCE PROTEIN 3"/>
    <property type="match status" value="1"/>
</dbReference>
<protein>
    <recommendedName>
        <fullName evidence="8">Major facilitator superfamily (MFS) profile domain-containing protein</fullName>
    </recommendedName>
</protein>
<feature type="transmembrane region" description="Helical" evidence="5">
    <location>
        <begin position="61"/>
        <end position="80"/>
    </location>
</feature>
<sequence length="371" mass="41327">MLPMIFFPPCVVAYGWICEEHVHIAAVCVILFFSGFFMISIYSSTLAYIVDANVGRSSSAVACNSCFRGILAFIAAEVAVPLQDSIGDGGLYSMWAGLMLVSEVLLLLVWWKGAQWREKALAQEATRLWFSSNEFRATPGLWAIMTSCFNLANDEDRLVQRLIQYEVVAQESINENRKLGTTEALQPHYDQALAWFESTALYRMPDIADRAAKDEWFRQCDEICFGRKNSQKDHCATVLVAVGALQVLRFQDLKEYGAIHGPSHVQRIMRRTAEEVHRRVVSPQERAAAQHAYQTSPFTSDSTSSHDLVGLKLACPTSHGGNVEITIADCATTAISKDPYYILSYSTGETKCVSKEELDVILTKSAIILDD</sequence>
<evidence type="ECO:0000313" key="7">
    <source>
        <dbReference type="Proteomes" id="UP000006352"/>
    </source>
</evidence>
<feature type="transmembrane region" description="Helical" evidence="5">
    <location>
        <begin position="92"/>
        <end position="111"/>
    </location>
</feature>
<dbReference type="SUPFAM" id="SSF103473">
    <property type="entry name" value="MFS general substrate transporter"/>
    <property type="match status" value="1"/>
</dbReference>
<dbReference type="RefSeq" id="XP_012179444.1">
    <property type="nucleotide sequence ID" value="XM_012324054.1"/>
</dbReference>
<dbReference type="InterPro" id="IPR036259">
    <property type="entry name" value="MFS_trans_sf"/>
</dbReference>
<evidence type="ECO:0008006" key="8">
    <source>
        <dbReference type="Google" id="ProtNLM"/>
    </source>
</evidence>
<dbReference type="PANTHER" id="PTHR23502">
    <property type="entry name" value="MAJOR FACILITATOR SUPERFAMILY"/>
    <property type="match status" value="1"/>
</dbReference>
<proteinExistence type="predicted"/>
<reference evidence="6 7" key="1">
    <citation type="journal article" date="2012" name="Appl. Environ. Microbiol.">
        <title>Short-read sequencing for genomic analysis of the brown rot fungus Fibroporia radiculosa.</title>
        <authorList>
            <person name="Tang J.D."/>
            <person name="Perkins A.D."/>
            <person name="Sonstegard T.S."/>
            <person name="Schroeder S.G."/>
            <person name="Burgess S.C."/>
            <person name="Diehl S.V."/>
        </authorList>
    </citation>
    <scope>NUCLEOTIDE SEQUENCE [LARGE SCALE GENOMIC DNA]</scope>
    <source>
        <strain evidence="6 7">TFFH 294</strain>
    </source>
</reference>
<dbReference type="InParanoid" id="J4I8X3"/>
<evidence type="ECO:0000256" key="4">
    <source>
        <dbReference type="ARBA" id="ARBA00023136"/>
    </source>
</evidence>
<dbReference type="GeneID" id="24095072"/>
<dbReference type="STRING" id="599839.J4I8X3"/>
<name>J4I8X3_9APHY</name>
<evidence type="ECO:0000313" key="6">
    <source>
        <dbReference type="EMBL" id="CCM00161.1"/>
    </source>
</evidence>
<evidence type="ECO:0000256" key="1">
    <source>
        <dbReference type="ARBA" id="ARBA00004141"/>
    </source>
</evidence>
<organism evidence="6 7">
    <name type="scientific">Fibroporia radiculosa</name>
    <dbReference type="NCBI Taxonomy" id="599839"/>
    <lineage>
        <taxon>Eukaryota</taxon>
        <taxon>Fungi</taxon>
        <taxon>Dikarya</taxon>
        <taxon>Basidiomycota</taxon>
        <taxon>Agaricomycotina</taxon>
        <taxon>Agaricomycetes</taxon>
        <taxon>Polyporales</taxon>
        <taxon>Fibroporiaceae</taxon>
        <taxon>Fibroporia</taxon>
    </lineage>
</organism>
<gene>
    <name evidence="6" type="ORF">FIBRA_02189</name>
</gene>
<keyword evidence="4 5" id="KW-0472">Membrane</keyword>
<keyword evidence="7" id="KW-1185">Reference proteome</keyword>
<dbReference type="OrthoDB" id="2585655at2759"/>
<feature type="transmembrane region" description="Helical" evidence="5">
    <location>
        <begin position="24"/>
        <end position="49"/>
    </location>
</feature>
<dbReference type="HOGENOM" id="CLU_746037_0_0_1"/>
<dbReference type="GO" id="GO:0022857">
    <property type="term" value="F:transmembrane transporter activity"/>
    <property type="evidence" value="ECO:0007669"/>
    <property type="project" value="TreeGrafter"/>
</dbReference>
<evidence type="ECO:0000256" key="2">
    <source>
        <dbReference type="ARBA" id="ARBA00022692"/>
    </source>
</evidence>
<dbReference type="EMBL" id="HE796968">
    <property type="protein sequence ID" value="CCM00161.1"/>
    <property type="molecule type" value="Genomic_DNA"/>
</dbReference>
<dbReference type="GO" id="GO:0005886">
    <property type="term" value="C:plasma membrane"/>
    <property type="evidence" value="ECO:0007669"/>
    <property type="project" value="TreeGrafter"/>
</dbReference>
<keyword evidence="2 5" id="KW-0812">Transmembrane</keyword>
<keyword evidence="3 5" id="KW-1133">Transmembrane helix</keyword>
<evidence type="ECO:0000256" key="3">
    <source>
        <dbReference type="ARBA" id="ARBA00022989"/>
    </source>
</evidence>
<dbReference type="AlphaFoldDB" id="J4I8X3"/>
<comment type="subcellular location">
    <subcellularLocation>
        <location evidence="1">Membrane</location>
        <topology evidence="1">Multi-pass membrane protein</topology>
    </subcellularLocation>
</comment>